<dbReference type="InterPro" id="IPR039143">
    <property type="entry name" value="GNPNAT1-like"/>
</dbReference>
<keyword evidence="11" id="KW-1185">Reference proteome</keyword>
<dbReference type="AlphaFoldDB" id="A0A4P6XKH0"/>
<comment type="catalytic activity">
    <reaction evidence="6 8">
        <text>D-glucosamine 6-phosphate + acetyl-CoA = N-acetyl-D-glucosamine 6-phosphate + CoA + H(+)</text>
        <dbReference type="Rhea" id="RHEA:10292"/>
        <dbReference type="ChEBI" id="CHEBI:15378"/>
        <dbReference type="ChEBI" id="CHEBI:57287"/>
        <dbReference type="ChEBI" id="CHEBI:57288"/>
        <dbReference type="ChEBI" id="CHEBI:57513"/>
        <dbReference type="ChEBI" id="CHEBI:58725"/>
        <dbReference type="EC" id="2.3.1.4"/>
    </reaction>
</comment>
<evidence type="ECO:0000313" key="10">
    <source>
        <dbReference type="EMBL" id="QBM86995.1"/>
    </source>
</evidence>
<feature type="domain" description="N-acetyltransferase" evidence="9">
    <location>
        <begin position="17"/>
        <end position="159"/>
    </location>
</feature>
<evidence type="ECO:0000256" key="3">
    <source>
        <dbReference type="ARBA" id="ARBA00012703"/>
    </source>
</evidence>
<dbReference type="Gene3D" id="3.40.630.30">
    <property type="match status" value="1"/>
</dbReference>
<keyword evidence="5 8" id="KW-0012">Acyltransferase</keyword>
<dbReference type="Proteomes" id="UP000292447">
    <property type="component" value="Chromosome II"/>
</dbReference>
<comment type="similarity">
    <text evidence="2 8">Belongs to the acetyltransferase family. GNA1 subfamily.</text>
</comment>
<reference evidence="11" key="1">
    <citation type="submission" date="2019-03" db="EMBL/GenBank/DDBJ databases">
        <title>Snf2 controls pulcherriminic acid biosynthesis and connects pigmentation and antifungal activity of the yeast Metschnikowia pulcherrima.</title>
        <authorList>
            <person name="Gore-Lloyd D."/>
            <person name="Sumann I."/>
            <person name="Brachmann A.O."/>
            <person name="Schneeberger K."/>
            <person name="Ortiz-Merino R.A."/>
            <person name="Moreno-Beltran M."/>
            <person name="Schlaefli M."/>
            <person name="Kirner P."/>
            <person name="Santos Kron A."/>
            <person name="Wolfe K.H."/>
            <person name="Piel J."/>
            <person name="Ahrens C.H."/>
            <person name="Henk D."/>
            <person name="Freimoser F.M."/>
        </authorList>
    </citation>
    <scope>NUCLEOTIDE SEQUENCE [LARGE SCALE GENOMIC DNA]</scope>
    <source>
        <strain evidence="11">APC 1.2</strain>
    </source>
</reference>
<evidence type="ECO:0000259" key="9">
    <source>
        <dbReference type="PROSITE" id="PS51186"/>
    </source>
</evidence>
<dbReference type="PANTHER" id="PTHR13355:SF11">
    <property type="entry name" value="GLUCOSAMINE 6-PHOSPHATE N-ACETYLTRANSFERASE"/>
    <property type="match status" value="1"/>
</dbReference>
<dbReference type="STRING" id="2163413.A0A4P6XKH0"/>
<evidence type="ECO:0000256" key="2">
    <source>
        <dbReference type="ARBA" id="ARBA00006048"/>
    </source>
</evidence>
<dbReference type="InterPro" id="IPR016181">
    <property type="entry name" value="Acyl_CoA_acyltransferase"/>
</dbReference>
<dbReference type="Pfam" id="PF00583">
    <property type="entry name" value="Acetyltransf_1"/>
    <property type="match status" value="1"/>
</dbReference>
<keyword evidence="4 8" id="KW-0808">Transferase</keyword>
<dbReference type="EMBL" id="CP034457">
    <property type="protein sequence ID" value="QBM86995.1"/>
    <property type="molecule type" value="Genomic_DNA"/>
</dbReference>
<dbReference type="PANTHER" id="PTHR13355">
    <property type="entry name" value="GLUCOSAMINE 6-PHOSPHATE N-ACETYLTRANSFERASE"/>
    <property type="match status" value="1"/>
</dbReference>
<evidence type="ECO:0000256" key="6">
    <source>
        <dbReference type="ARBA" id="ARBA00048964"/>
    </source>
</evidence>
<comment type="pathway">
    <text evidence="1 8">Nucleotide-sugar biosynthesis; UDP-N-acetyl-alpha-D-glucosamine biosynthesis; N-acetyl-alpha-D-glucosamine 1-phosphate from alpha-D-glucosamine 6-phosphate (route I): step 1/2.</text>
</comment>
<proteinExistence type="inferred from homology"/>
<dbReference type="UniPathway" id="UPA00113">
    <property type="reaction ID" value="UER00529"/>
</dbReference>
<dbReference type="CDD" id="cd04301">
    <property type="entry name" value="NAT_SF"/>
    <property type="match status" value="1"/>
</dbReference>
<evidence type="ECO:0000256" key="5">
    <source>
        <dbReference type="ARBA" id="ARBA00023315"/>
    </source>
</evidence>
<evidence type="ECO:0000256" key="8">
    <source>
        <dbReference type="RuleBase" id="RU365086"/>
    </source>
</evidence>
<dbReference type="EC" id="2.3.1.4" evidence="3 8"/>
<evidence type="ECO:0000313" key="11">
    <source>
        <dbReference type="Proteomes" id="UP000292447"/>
    </source>
</evidence>
<sequence>MDDQPRGSVSMGLPEGYQIRSVTKSDHRQYLQTLSVLTTIGNVTEKQFCELVEEWNRYPEIYYPRVVVDAENNVVATGMLLVEQKLIHGCGRVGHIEDIAVAESQQGKKLGNLLIAYLSKLAEDKKCYKVILDCSKENVGFYEKCGYKNAGVEMTKRYD</sequence>
<dbReference type="GO" id="GO:0006048">
    <property type="term" value="P:UDP-N-acetylglucosamine biosynthetic process"/>
    <property type="evidence" value="ECO:0007669"/>
    <property type="project" value="UniProtKB-UniRule"/>
</dbReference>
<evidence type="ECO:0000256" key="1">
    <source>
        <dbReference type="ARBA" id="ARBA00004832"/>
    </source>
</evidence>
<dbReference type="FunFam" id="3.40.630.30:FF:000136">
    <property type="entry name" value="Glucosamine 6-phosphate N-acetyltransferase"/>
    <property type="match status" value="1"/>
</dbReference>
<dbReference type="GO" id="GO:0004343">
    <property type="term" value="F:glucosamine 6-phosphate N-acetyltransferase activity"/>
    <property type="evidence" value="ECO:0007669"/>
    <property type="project" value="UniProtKB-UniRule"/>
</dbReference>
<evidence type="ECO:0000256" key="4">
    <source>
        <dbReference type="ARBA" id="ARBA00022679"/>
    </source>
</evidence>
<evidence type="ECO:0000256" key="7">
    <source>
        <dbReference type="ARBA" id="ARBA00069869"/>
    </source>
</evidence>
<name>A0A4P6XKH0_9ASCO</name>
<organism evidence="10 11">
    <name type="scientific">Metschnikowia aff. pulcherrima</name>
    <dbReference type="NCBI Taxonomy" id="2163413"/>
    <lineage>
        <taxon>Eukaryota</taxon>
        <taxon>Fungi</taxon>
        <taxon>Dikarya</taxon>
        <taxon>Ascomycota</taxon>
        <taxon>Saccharomycotina</taxon>
        <taxon>Pichiomycetes</taxon>
        <taxon>Metschnikowiaceae</taxon>
        <taxon>Metschnikowia</taxon>
    </lineage>
</organism>
<dbReference type="InterPro" id="IPR000182">
    <property type="entry name" value="GNAT_dom"/>
</dbReference>
<protein>
    <recommendedName>
        <fullName evidence="7 8">Glucosamine 6-phosphate N-acetyltransferase</fullName>
        <ecNumber evidence="3 8">2.3.1.4</ecNumber>
    </recommendedName>
</protein>
<dbReference type="PROSITE" id="PS51186">
    <property type="entry name" value="GNAT"/>
    <property type="match status" value="1"/>
</dbReference>
<accession>A0A4P6XKH0</accession>
<dbReference type="SUPFAM" id="SSF55729">
    <property type="entry name" value="Acyl-CoA N-acyltransferases (Nat)"/>
    <property type="match status" value="1"/>
</dbReference>
<gene>
    <name evidence="10" type="primary">MPUL0B01890</name>
    <name evidence="10" type="ORF">METSCH_B01890</name>
</gene>